<reference evidence="1 2" key="1">
    <citation type="submission" date="2018-06" db="EMBL/GenBank/DDBJ databases">
        <authorList>
            <consortium name="Pathogen Informatics"/>
            <person name="Doyle S."/>
        </authorList>
    </citation>
    <scope>NUCLEOTIDE SEQUENCE [LARGE SCALE GENOMIC DNA]</scope>
    <source>
        <strain evidence="1 2">NCTC11801</strain>
    </source>
</reference>
<organism evidence="1 2">
    <name type="scientific">Providencia rettgeri</name>
    <dbReference type="NCBI Taxonomy" id="587"/>
    <lineage>
        <taxon>Bacteria</taxon>
        <taxon>Pseudomonadati</taxon>
        <taxon>Pseudomonadota</taxon>
        <taxon>Gammaproteobacteria</taxon>
        <taxon>Enterobacterales</taxon>
        <taxon>Morganellaceae</taxon>
        <taxon>Providencia</taxon>
    </lineage>
</organism>
<proteinExistence type="predicted"/>
<evidence type="ECO:0008006" key="3">
    <source>
        <dbReference type="Google" id="ProtNLM"/>
    </source>
</evidence>
<name>A0A379FT97_PRORE</name>
<dbReference type="GeneID" id="93673650"/>
<protein>
    <recommendedName>
        <fullName evidence="3">DUF1120 domain-containing protein</fullName>
    </recommendedName>
</protein>
<sequence>MRLFITQSAKATLLYTFCSLFFSEAVYSHTFSSRNIIEQVESPPTCDIVIPDGGQYQFNQLHARQFNLVKTTEIPQISKIWQVSCNTPTQLLVQFSDNRSNTSQMGNESYFGLGKVNNQGRLGNYQLILNQPKVDGQSVGIRILEGVGGFLRTQGEAVLKNKQYAWFTNENVLSSGKNFSVNIAVKPILNSLKETNGPIIEVMELDGSADIIFSFGI</sequence>
<gene>
    <name evidence="1" type="ORF">NCTC11801_02839</name>
</gene>
<dbReference type="Proteomes" id="UP000254208">
    <property type="component" value="Unassembled WGS sequence"/>
</dbReference>
<evidence type="ECO:0000313" key="1">
    <source>
        <dbReference type="EMBL" id="SUC31872.1"/>
    </source>
</evidence>
<evidence type="ECO:0000313" key="2">
    <source>
        <dbReference type="Proteomes" id="UP000254208"/>
    </source>
</evidence>
<dbReference type="AlphaFoldDB" id="A0A379FT97"/>
<dbReference type="EMBL" id="UGTZ01000001">
    <property type="protein sequence ID" value="SUC31872.1"/>
    <property type="molecule type" value="Genomic_DNA"/>
</dbReference>
<accession>A0A379FT97</accession>
<dbReference type="RefSeq" id="WP_115167443.1">
    <property type="nucleotide sequence ID" value="NZ_CP077317.1"/>
</dbReference>